<dbReference type="EMBL" id="JAUKPO010000006">
    <property type="protein sequence ID" value="MDO1447297.1"/>
    <property type="molecule type" value="Genomic_DNA"/>
</dbReference>
<dbReference type="InterPro" id="IPR010977">
    <property type="entry name" value="Aromatic_deC"/>
</dbReference>
<evidence type="ECO:0000256" key="4">
    <source>
        <dbReference type="ARBA" id="ARBA00022898"/>
    </source>
</evidence>
<dbReference type="Gene3D" id="3.40.640.10">
    <property type="entry name" value="Type I PLP-dependent aspartate aminotransferase-like (Major domain)"/>
    <property type="match status" value="1"/>
</dbReference>
<dbReference type="GO" id="GO:0008483">
    <property type="term" value="F:transaminase activity"/>
    <property type="evidence" value="ECO:0007669"/>
    <property type="project" value="UniProtKB-KW"/>
</dbReference>
<dbReference type="InterPro" id="IPR015422">
    <property type="entry name" value="PyrdxlP-dep_Trfase_small"/>
</dbReference>
<name>A0ABT8R955_9BACT</name>
<keyword evidence="5 6" id="KW-0456">Lyase</keyword>
<reference evidence="8" key="1">
    <citation type="submission" date="2023-07" db="EMBL/GenBank/DDBJ databases">
        <title>The genome sequence of Rhodocytophaga aerolata KACC 12507.</title>
        <authorList>
            <person name="Zhang X."/>
        </authorList>
    </citation>
    <scope>NUCLEOTIDE SEQUENCE</scope>
    <source>
        <strain evidence="8">KACC 12507</strain>
    </source>
</reference>
<gene>
    <name evidence="8" type="ORF">Q0590_13590</name>
</gene>
<dbReference type="SUPFAM" id="SSF53383">
    <property type="entry name" value="PLP-dependent transferases"/>
    <property type="match status" value="1"/>
</dbReference>
<organism evidence="8 9">
    <name type="scientific">Rhodocytophaga aerolata</name>
    <dbReference type="NCBI Taxonomy" id="455078"/>
    <lineage>
        <taxon>Bacteria</taxon>
        <taxon>Pseudomonadati</taxon>
        <taxon>Bacteroidota</taxon>
        <taxon>Cytophagia</taxon>
        <taxon>Cytophagales</taxon>
        <taxon>Rhodocytophagaceae</taxon>
        <taxon>Rhodocytophaga</taxon>
    </lineage>
</organism>
<evidence type="ECO:0000256" key="1">
    <source>
        <dbReference type="ARBA" id="ARBA00001933"/>
    </source>
</evidence>
<dbReference type="Pfam" id="PF00282">
    <property type="entry name" value="Pyridoxal_deC"/>
    <property type="match status" value="1"/>
</dbReference>
<accession>A0ABT8R955</accession>
<protein>
    <submittedName>
        <fullName evidence="8">Aminotransferase class V-fold PLP-dependent enzyme</fullName>
    </submittedName>
</protein>
<dbReference type="PANTHER" id="PTHR11999">
    <property type="entry name" value="GROUP II PYRIDOXAL-5-PHOSPHATE DECARBOXYLASE"/>
    <property type="match status" value="1"/>
</dbReference>
<keyword evidence="4 6" id="KW-0663">Pyridoxal phosphate</keyword>
<proteinExistence type="inferred from homology"/>
<comment type="caution">
    <text evidence="8">The sequence shown here is derived from an EMBL/GenBank/DDBJ whole genome shotgun (WGS) entry which is preliminary data.</text>
</comment>
<feature type="region of interest" description="Disordered" evidence="7">
    <location>
        <begin position="1"/>
        <end position="24"/>
    </location>
</feature>
<dbReference type="Gene3D" id="3.90.1150.10">
    <property type="entry name" value="Aspartate Aminotransferase, domain 1"/>
    <property type="match status" value="1"/>
</dbReference>
<evidence type="ECO:0000256" key="2">
    <source>
        <dbReference type="ARBA" id="ARBA00009533"/>
    </source>
</evidence>
<keyword evidence="8" id="KW-0808">Transferase</keyword>
<evidence type="ECO:0000256" key="3">
    <source>
        <dbReference type="ARBA" id="ARBA00022793"/>
    </source>
</evidence>
<evidence type="ECO:0000256" key="6">
    <source>
        <dbReference type="RuleBase" id="RU000382"/>
    </source>
</evidence>
<evidence type="ECO:0000313" key="9">
    <source>
        <dbReference type="Proteomes" id="UP001168528"/>
    </source>
</evidence>
<dbReference type="Gene3D" id="3.90.1150.170">
    <property type="match status" value="1"/>
</dbReference>
<comment type="cofactor">
    <cofactor evidence="1 6">
        <name>pyridoxal 5'-phosphate</name>
        <dbReference type="ChEBI" id="CHEBI:597326"/>
    </cofactor>
</comment>
<keyword evidence="8" id="KW-0032">Aminotransferase</keyword>
<keyword evidence="9" id="KW-1185">Reference proteome</keyword>
<keyword evidence="3" id="KW-0210">Decarboxylase</keyword>
<dbReference type="RefSeq" id="WP_302038097.1">
    <property type="nucleotide sequence ID" value="NZ_JAUKPO010000006.1"/>
</dbReference>
<evidence type="ECO:0000256" key="5">
    <source>
        <dbReference type="ARBA" id="ARBA00023239"/>
    </source>
</evidence>
<evidence type="ECO:0000256" key="7">
    <source>
        <dbReference type="SAM" id="MobiDB-lite"/>
    </source>
</evidence>
<dbReference type="PRINTS" id="PR00800">
    <property type="entry name" value="YHDCRBOXLASE"/>
</dbReference>
<dbReference type="PANTHER" id="PTHR11999:SF70">
    <property type="entry name" value="MIP05841P"/>
    <property type="match status" value="1"/>
</dbReference>
<dbReference type="Proteomes" id="UP001168528">
    <property type="component" value="Unassembled WGS sequence"/>
</dbReference>
<dbReference type="InterPro" id="IPR015424">
    <property type="entry name" value="PyrdxlP-dep_Trfase"/>
</dbReference>
<dbReference type="InterPro" id="IPR015421">
    <property type="entry name" value="PyrdxlP-dep_Trfase_major"/>
</dbReference>
<dbReference type="InterPro" id="IPR002129">
    <property type="entry name" value="PyrdxlP-dep_de-COase"/>
</dbReference>
<comment type="similarity">
    <text evidence="2 6">Belongs to the group II decarboxylase family.</text>
</comment>
<evidence type="ECO:0000313" key="8">
    <source>
        <dbReference type="EMBL" id="MDO1447297.1"/>
    </source>
</evidence>
<sequence length="508" mass="56914">MKPSVKKNQAEPISSTKDTPGELPESLHLQLGAEEMRRLGYQVIDMLVTHFEDIKDKPVATRASRQDMEEMLRESLPESPNNQMQVLRQLENGVFSTMMHLDHPRFFAWVPSPSNYVSVMGDLLASGFNVFSGLWMTSAGPSQLELITIDWLKELLHYPASGSGLFVSGGSMANLTGLTIAASVKLGGRRDKGVLYCSDQTHSSVEKAVRVLGFHPDQLRKLPADTTLRLSVKDLQEAIKADKKAGKIPFCVIANAGTTNTGTVDPIEEIYMLCQEEGGLWLHVDGAYGAAGMLSQQGQRLLKGLSYADSLSVDPHKWLFQPYEIGCLLVKNPKWLNDTFHILPEYLKDTQPSTEEVDFSNRGIQLTRGFRALKLWMSLKVFGAEAFRKAVTRGIELAEIVQDELSKLPNWQIVTPPQLAVLTFRYLPDQAAASEINRFNKEIVERMIARQYAMIASTELEGQVVIRMCTINPRATREDIHTTVQQLTQVARRLEKSNKWTRSVYSYA</sequence>